<accession>A0A5E4PQE1</accession>
<reference evidence="4 5" key="1">
    <citation type="submission" date="2017-07" db="EMBL/GenBank/DDBJ databases">
        <authorList>
            <person name="Talla V."/>
            <person name="Backstrom N."/>
        </authorList>
    </citation>
    <scope>NUCLEOTIDE SEQUENCE [LARGE SCALE GENOMIC DNA]</scope>
</reference>
<dbReference type="EMBL" id="FZQP02000104">
    <property type="protein sequence ID" value="VVC87310.1"/>
    <property type="molecule type" value="Genomic_DNA"/>
</dbReference>
<dbReference type="Pfam" id="PF00400">
    <property type="entry name" value="WD40"/>
    <property type="match status" value="2"/>
</dbReference>
<dbReference type="InterPro" id="IPR015943">
    <property type="entry name" value="WD40/YVTN_repeat-like_dom_sf"/>
</dbReference>
<dbReference type="Gene3D" id="2.130.10.10">
    <property type="entry name" value="YVTN repeat-like/Quinoprotein amine dehydrogenase"/>
    <property type="match status" value="1"/>
</dbReference>
<dbReference type="GO" id="GO:0007309">
    <property type="term" value="P:oocyte axis specification"/>
    <property type="evidence" value="ECO:0007669"/>
    <property type="project" value="TreeGrafter"/>
</dbReference>
<dbReference type="GO" id="GO:0034709">
    <property type="term" value="C:methylosome"/>
    <property type="evidence" value="ECO:0007669"/>
    <property type="project" value="TreeGrafter"/>
</dbReference>
<proteinExistence type="predicted"/>
<evidence type="ECO:0000313" key="4">
    <source>
        <dbReference type="EMBL" id="VVC87310.1"/>
    </source>
</evidence>
<dbReference type="InterPro" id="IPR052139">
    <property type="entry name" value="Methylosome_Comp_WDR77"/>
</dbReference>
<evidence type="ECO:0000256" key="2">
    <source>
        <dbReference type="ARBA" id="ARBA00022490"/>
    </source>
</evidence>
<dbReference type="PROSITE" id="PS50294">
    <property type="entry name" value="WD_REPEATS_REGION"/>
    <property type="match status" value="1"/>
</dbReference>
<dbReference type="PROSITE" id="PS50082">
    <property type="entry name" value="WD_REPEATS_2"/>
    <property type="match status" value="2"/>
</dbReference>
<dbReference type="SMART" id="SM00320">
    <property type="entry name" value="WD40"/>
    <property type="match status" value="6"/>
</dbReference>
<keyword evidence="3" id="KW-0853">WD repeat</keyword>
<dbReference type="SUPFAM" id="SSF50978">
    <property type="entry name" value="WD40 repeat-like"/>
    <property type="match status" value="1"/>
</dbReference>
<sequence>MQNMKENTEIISSQANSEKDYENGDILQRLHTHTFLDFLDIHDDNMLVGGSDFSGRYWDGNIYVSTISQEGEISTGNLEASINTIAGSADGCFLDNPQRIILCEDSGAIEVWSFVQDQNLWVQESHIEEHDSAVLTIGCLVPNNLYVTAGADENIKAWDVKQMRCTRDYRKAHSHVISQVAVQPGSSDVFVTGSLDHEVKLWDYRLQKSVSALVNNDAVRCVQWLDEHHVMFGDEAGSLKLVDSRNIQDGKSAKTLHEFPVPVHKIEVERETKKMAVCCDNATILTFDASDKESLNIIYENSSHRNFVRGLAWDTANKNVLYSSGWDGLVKKHIIPNI</sequence>
<dbReference type="PANTHER" id="PTHR46853:SF1">
    <property type="entry name" value="METHYLOSOME PROTEIN 50"/>
    <property type="match status" value="1"/>
</dbReference>
<dbReference type="Proteomes" id="UP000324832">
    <property type="component" value="Unassembled WGS sequence"/>
</dbReference>
<keyword evidence="2" id="KW-0963">Cytoplasm</keyword>
<dbReference type="InterPro" id="IPR001680">
    <property type="entry name" value="WD40_rpt"/>
</dbReference>
<evidence type="ECO:0000313" key="5">
    <source>
        <dbReference type="Proteomes" id="UP000324832"/>
    </source>
</evidence>
<keyword evidence="5" id="KW-1185">Reference proteome</keyword>
<organism evidence="4 5">
    <name type="scientific">Leptidea sinapis</name>
    <dbReference type="NCBI Taxonomy" id="189913"/>
    <lineage>
        <taxon>Eukaryota</taxon>
        <taxon>Metazoa</taxon>
        <taxon>Ecdysozoa</taxon>
        <taxon>Arthropoda</taxon>
        <taxon>Hexapoda</taxon>
        <taxon>Insecta</taxon>
        <taxon>Pterygota</taxon>
        <taxon>Neoptera</taxon>
        <taxon>Endopterygota</taxon>
        <taxon>Lepidoptera</taxon>
        <taxon>Glossata</taxon>
        <taxon>Ditrysia</taxon>
        <taxon>Papilionoidea</taxon>
        <taxon>Pieridae</taxon>
        <taxon>Dismorphiinae</taxon>
        <taxon>Leptidea</taxon>
    </lineage>
</organism>
<gene>
    <name evidence="4" type="ORF">LSINAPIS_LOCUS953</name>
</gene>
<feature type="repeat" description="WD" evidence="3">
    <location>
        <begin position="170"/>
        <end position="212"/>
    </location>
</feature>
<feature type="repeat" description="WD" evidence="3">
    <location>
        <begin position="127"/>
        <end position="168"/>
    </location>
</feature>
<protein>
    <submittedName>
        <fullName evidence="4">Uncharacterized protein</fullName>
    </submittedName>
</protein>
<comment type="subcellular location">
    <subcellularLocation>
        <location evidence="1">Cytoplasm</location>
    </subcellularLocation>
</comment>
<dbReference type="PANTHER" id="PTHR46853">
    <property type="entry name" value="METHYLOSOME PROTEIN 50"/>
    <property type="match status" value="1"/>
</dbReference>
<dbReference type="AlphaFoldDB" id="A0A5E4PQE1"/>
<evidence type="ECO:0000256" key="1">
    <source>
        <dbReference type="ARBA" id="ARBA00004496"/>
    </source>
</evidence>
<name>A0A5E4PQE1_9NEOP</name>
<dbReference type="InterPro" id="IPR036322">
    <property type="entry name" value="WD40_repeat_dom_sf"/>
</dbReference>
<evidence type="ECO:0000256" key="3">
    <source>
        <dbReference type="PROSITE-ProRule" id="PRU00221"/>
    </source>
</evidence>